<gene>
    <name evidence="1" type="ORF">FM105_03620</name>
</gene>
<dbReference type="AlphaFoldDB" id="A0A1X6X382"/>
<organism evidence="1 2">
    <name type="scientific">Brevibacterium yomogidense</name>
    <dbReference type="NCBI Taxonomy" id="946573"/>
    <lineage>
        <taxon>Bacteria</taxon>
        <taxon>Bacillati</taxon>
        <taxon>Actinomycetota</taxon>
        <taxon>Actinomycetes</taxon>
        <taxon>Micrococcales</taxon>
        <taxon>Brevibacteriaceae</taxon>
        <taxon>Brevibacterium</taxon>
    </lineage>
</organism>
<dbReference type="RefSeq" id="WP_087004870.1">
    <property type="nucleotide sequence ID" value="NZ_FWFF01000003.1"/>
</dbReference>
<evidence type="ECO:0008006" key="3">
    <source>
        <dbReference type="Google" id="ProtNLM"/>
    </source>
</evidence>
<evidence type="ECO:0000313" key="1">
    <source>
        <dbReference type="EMBL" id="SLM93356.1"/>
    </source>
</evidence>
<protein>
    <recommendedName>
        <fullName evidence="3">SAF domain-containing protein</fullName>
    </recommendedName>
</protein>
<keyword evidence="2" id="KW-1185">Reference proteome</keyword>
<proteinExistence type="predicted"/>
<accession>A0A1X6X382</accession>
<evidence type="ECO:0000313" key="2">
    <source>
        <dbReference type="Proteomes" id="UP000196581"/>
    </source>
</evidence>
<dbReference type="EMBL" id="FWFF01000003">
    <property type="protein sequence ID" value="SLM93356.1"/>
    <property type="molecule type" value="Genomic_DNA"/>
</dbReference>
<sequence length="229" mass="23489">MSHSSTPAAAPRARRLTRPRWRDPRLLIGAVLVLVSLVATTTLVRAVAETTRVWAAAENLVPGGELTADSFVPIEVKLPASEGEYISADSHIEPGTTVRAVVGAGELIPVSSLVALSDLSGRVVSVDVSSALPAAVASGSRVDVWATDARAAEVEAPDAILEGVDVLSVDRGGGDFTSPGAARIEVYVPDGRIGEVVRALATGHHISVVVVPDGRSADGADAEPTEVAP</sequence>
<reference evidence="2" key="1">
    <citation type="submission" date="2017-02" db="EMBL/GenBank/DDBJ databases">
        <authorList>
            <person name="Dridi B."/>
        </authorList>
    </citation>
    <scope>NUCLEOTIDE SEQUENCE [LARGE SCALE GENOMIC DNA]</scope>
    <source>
        <strain evidence="2">B Co 03.10</strain>
    </source>
</reference>
<name>A0A1X6X382_9MICO</name>
<dbReference type="Proteomes" id="UP000196581">
    <property type="component" value="Unassembled WGS sequence"/>
</dbReference>